<protein>
    <recommendedName>
        <fullName evidence="3">Aminopeptidase</fullName>
    </recommendedName>
</protein>
<evidence type="ECO:0008006" key="3">
    <source>
        <dbReference type="Google" id="ProtNLM"/>
    </source>
</evidence>
<dbReference type="EMBL" id="FZNX01000003">
    <property type="protein sequence ID" value="SNR60506.1"/>
    <property type="molecule type" value="Genomic_DNA"/>
</dbReference>
<dbReference type="Proteomes" id="UP000198412">
    <property type="component" value="Unassembled WGS sequence"/>
</dbReference>
<reference evidence="2" key="1">
    <citation type="submission" date="2017-06" db="EMBL/GenBank/DDBJ databases">
        <authorList>
            <person name="Varghese N."/>
            <person name="Submissions S."/>
        </authorList>
    </citation>
    <scope>NUCLEOTIDE SEQUENCE [LARGE SCALE GENOMIC DNA]</scope>
    <source>
        <strain evidence="2">DSM 27993</strain>
    </source>
</reference>
<organism evidence="1 2">
    <name type="scientific">Lutibacter flavus</name>
    <dbReference type="NCBI Taxonomy" id="691689"/>
    <lineage>
        <taxon>Bacteria</taxon>
        <taxon>Pseudomonadati</taxon>
        <taxon>Bacteroidota</taxon>
        <taxon>Flavobacteriia</taxon>
        <taxon>Flavobacteriales</taxon>
        <taxon>Flavobacteriaceae</taxon>
        <taxon>Lutibacter</taxon>
    </lineage>
</organism>
<dbReference type="OrthoDB" id="9813075at2"/>
<gene>
    <name evidence="1" type="ORF">SAMN04488111_1978</name>
</gene>
<proteinExistence type="predicted"/>
<dbReference type="AlphaFoldDB" id="A0A238XNA2"/>
<keyword evidence="2" id="KW-1185">Reference proteome</keyword>
<sequence length="938" mass="110631">MKKHAFLFLIFITICFNKINCQTNNIRIFAALNSETNEIKIQQETIFYNKSKSVLNEIYFHNWPNAYKDKKTPLAKRFIENYSKTFHFANDKHRGNTTINGISANFNTANFEITEENPDFLKVNLYEPLKPKDSVKISITYLVKIPNDKFTKYGVNELEYNLRYWYLTPAIFDTKWQLYNNLDLDDLYVDYTDYNISFKVPKDYEITSDLIGSYYVKDSIKSYGLTGKKRFDIELNISKINGFKDYTFDGQTITSNIISEDLNDDVKASILKREFYFIKTFLGNYPHDKIVLSQIEYDKNPVYGFNQLPSFLAAYNNAFEWDIKLFKMLSQEYIDQLFLFNKREDYWLANGLHTYLMIKYVEKYYPEVKAIGNISKLWGVKNFSIAKINFNEKYHFVYQFAARKNLDQALETPADSLSNFNRKVANSYKAGLGLKYLENYMEDAFVPSLIWNFSYANSGKQVKSEQFLNYLKQKTEKDLSWFENDYLKTNKKIDYKIQKITEKNDSLEISIANRRNFTAPIQLYGIQDKEIKFKKWLTGIDSLTTITIPKSGFNKLSLNYESQLPEYNLRNNWKDLDRKIFNRPLQLKFLKDIEDTYYNQLFYTPVYRFNYYDGLVLGMALSNKTLLNKNVNYKITPSYSTKSNTLSGSASFQYEYLPENKKINRFALGISGSSYHYAQDLSYTTINPYALLEFRRKSLRDVRSKALVASYTLVDREKSPTQTQHIETNKYNIFRLGYGYSKPAILDDVRFSTGLQVSNKFSKLSLTARYRKLTDANRQFDFRFFAGAFLRNKTETNYFDFALDRPTDYLFQYDYLGRSETSGFFSQQIIINEGGFKSKLPVSYANQWLSTLNISVGLWRWFEVYNDVGFVKNRNQKVYFAHENGVRLNFIQDILEVYFPFHSNLGWELGAPQYSSKIRFVLVIKPKRIYNFVKRGFY</sequence>
<name>A0A238XNA2_9FLAO</name>
<accession>A0A238XNA2</accession>
<evidence type="ECO:0000313" key="2">
    <source>
        <dbReference type="Proteomes" id="UP000198412"/>
    </source>
</evidence>
<dbReference type="RefSeq" id="WP_089378277.1">
    <property type="nucleotide sequence ID" value="NZ_FZNX01000003.1"/>
</dbReference>
<dbReference type="Gene3D" id="1.10.390.10">
    <property type="entry name" value="Neutral Protease Domain 2"/>
    <property type="match status" value="1"/>
</dbReference>
<evidence type="ECO:0000313" key="1">
    <source>
        <dbReference type="EMBL" id="SNR60506.1"/>
    </source>
</evidence>
<dbReference type="InterPro" id="IPR027268">
    <property type="entry name" value="Peptidase_M4/M1_CTD_sf"/>
</dbReference>